<comment type="caution">
    <text evidence="1">The sequence shown here is derived from an EMBL/GenBank/DDBJ whole genome shotgun (WGS) entry which is preliminary data.</text>
</comment>
<keyword evidence="2" id="KW-1185">Reference proteome</keyword>
<protein>
    <submittedName>
        <fullName evidence="1">Uncharacterized protein</fullName>
    </submittedName>
</protein>
<reference evidence="2" key="1">
    <citation type="journal article" date="2023" name="Nat. Plants">
        <title>Single-cell RNA sequencing provides a high-resolution roadmap for understanding the multicellular compartmentation of specialized metabolism.</title>
        <authorList>
            <person name="Sun S."/>
            <person name="Shen X."/>
            <person name="Li Y."/>
            <person name="Li Y."/>
            <person name="Wang S."/>
            <person name="Li R."/>
            <person name="Zhang H."/>
            <person name="Shen G."/>
            <person name="Guo B."/>
            <person name="Wei J."/>
            <person name="Xu J."/>
            <person name="St-Pierre B."/>
            <person name="Chen S."/>
            <person name="Sun C."/>
        </authorList>
    </citation>
    <scope>NUCLEOTIDE SEQUENCE [LARGE SCALE GENOMIC DNA]</scope>
</reference>
<dbReference type="EMBL" id="CM044708">
    <property type="protein sequence ID" value="KAI5650785.1"/>
    <property type="molecule type" value="Genomic_DNA"/>
</dbReference>
<evidence type="ECO:0000313" key="2">
    <source>
        <dbReference type="Proteomes" id="UP001060085"/>
    </source>
</evidence>
<organism evidence="1 2">
    <name type="scientific">Catharanthus roseus</name>
    <name type="common">Madagascar periwinkle</name>
    <name type="synonym">Vinca rosea</name>
    <dbReference type="NCBI Taxonomy" id="4058"/>
    <lineage>
        <taxon>Eukaryota</taxon>
        <taxon>Viridiplantae</taxon>
        <taxon>Streptophyta</taxon>
        <taxon>Embryophyta</taxon>
        <taxon>Tracheophyta</taxon>
        <taxon>Spermatophyta</taxon>
        <taxon>Magnoliopsida</taxon>
        <taxon>eudicotyledons</taxon>
        <taxon>Gunneridae</taxon>
        <taxon>Pentapetalae</taxon>
        <taxon>asterids</taxon>
        <taxon>lamiids</taxon>
        <taxon>Gentianales</taxon>
        <taxon>Apocynaceae</taxon>
        <taxon>Rauvolfioideae</taxon>
        <taxon>Vinceae</taxon>
        <taxon>Catharanthinae</taxon>
        <taxon>Catharanthus</taxon>
    </lineage>
</organism>
<gene>
    <name evidence="1" type="ORF">M9H77_36790</name>
</gene>
<evidence type="ECO:0000313" key="1">
    <source>
        <dbReference type="EMBL" id="KAI5650785.1"/>
    </source>
</evidence>
<name>A0ACB9ZWK3_CATRO</name>
<dbReference type="Proteomes" id="UP001060085">
    <property type="component" value="Linkage Group LG08"/>
</dbReference>
<proteinExistence type="predicted"/>
<accession>A0ACB9ZWK3</accession>
<sequence>MGGQMQQSNAAATALYDHPGNGAPAGDAGDAVMARWLQSAGLQHLASPLASTGIDQRLLPNLLMQGYGAQSAEEKQRLFKLMRNLNFNGEPGSEPYTPTAQSSGAFTAADGFYSPEFRGDFGAGLLDLHSMDDTELLSEHVISEPFEPSPFIPSGTKAFDGDLDLATNQPQKGQPDVDTSSGLPGNDRDSIPRENNVAKIRVVVRKRPLNKKEIARKEDDIVTVHENAYLTVHEPKLKVDLTAYVEKHEFCFDAVLDEQVTNDEVYRMTVEPIIPTIFQRTKATCFAYGQTGSGKTYTMQPLPLRAAEDLVRLLHQPVYRNQRFKLWLSFFEIYGGKLFDLLSDRKKLCMREDGRQQVCIVGLQEFEVSDVQIVKEYIERGNAARSTGSTGANEESSRSHAILQLAVKKHNEIKDSRRNNDGNESKIGKVVGKISFIDLAGSERGADTTDNDRQTRIEGAEINKSLLALKECIRALDNDQIHIPFRGSKLTEVLRDSFVGNSKTVMISCISPNAGSCEHTLNTLRYADRVKSLSKSGNAKKEQVLGSLPPPGKESSSAPSSSLPADMEDVYDQPQEPKAMETNKRVADKEFSSYNPSNELDKPPASFTSNYTSNSRDETAATSMGLDKEKFDMKNTFVGSTTQKMYSAQPSLNLADTEEKVQKVSPTRRKAYKEERPEKTGNWARKDSATSDLSSTSLKQQNSNNFNANSAGPRRYEPEPPQEDSINEILEEEEALIAAHRKEIEDTMEIVREEMKLLAEVDQPGSLIDNYITQLSFVLSRKAASLVSLQARLARFQHRLKEQEILSRKRVPR</sequence>